<dbReference type="InterPro" id="IPR009057">
    <property type="entry name" value="Homeodomain-like_sf"/>
</dbReference>
<dbReference type="STRING" id="1434107.MSBR3_1294"/>
<dbReference type="Proteomes" id="UP000033066">
    <property type="component" value="Chromosome"/>
</dbReference>
<keyword evidence="5" id="KW-1185">Reference proteome</keyword>
<dbReference type="SUPFAM" id="SSF46689">
    <property type="entry name" value="Homeodomain-like"/>
    <property type="match status" value="1"/>
</dbReference>
<dbReference type="SUPFAM" id="SSF48498">
    <property type="entry name" value="Tetracyclin repressor-like, C-terminal domain"/>
    <property type="match status" value="1"/>
</dbReference>
<dbReference type="Pfam" id="PF00440">
    <property type="entry name" value="TetR_N"/>
    <property type="match status" value="1"/>
</dbReference>
<dbReference type="KEGG" id="mbak:MSBR3_1294"/>
<feature type="DNA-binding region" description="H-T-H motif" evidence="2">
    <location>
        <begin position="33"/>
        <end position="52"/>
    </location>
</feature>
<evidence type="ECO:0000256" key="1">
    <source>
        <dbReference type="ARBA" id="ARBA00023125"/>
    </source>
</evidence>
<organism evidence="4 5">
    <name type="scientific">Methanosarcina barkeri 3</name>
    <dbReference type="NCBI Taxonomy" id="1434107"/>
    <lineage>
        <taxon>Archaea</taxon>
        <taxon>Methanobacteriati</taxon>
        <taxon>Methanobacteriota</taxon>
        <taxon>Stenosarchaea group</taxon>
        <taxon>Methanomicrobia</taxon>
        <taxon>Methanosarcinales</taxon>
        <taxon>Methanosarcinaceae</taxon>
        <taxon>Methanosarcina</taxon>
    </lineage>
</organism>
<dbReference type="Gene3D" id="1.10.10.60">
    <property type="entry name" value="Homeodomain-like"/>
    <property type="match status" value="1"/>
</dbReference>
<dbReference type="OrthoDB" id="135877at2157"/>
<protein>
    <submittedName>
        <fullName evidence="4">Transcriptional regulator, TetR family</fullName>
    </submittedName>
</protein>
<evidence type="ECO:0000313" key="5">
    <source>
        <dbReference type="Proteomes" id="UP000033066"/>
    </source>
</evidence>
<feature type="domain" description="HTH tetR-type" evidence="3">
    <location>
        <begin position="10"/>
        <end position="70"/>
    </location>
</feature>
<gene>
    <name evidence="4" type="ORF">MSBR3_1294</name>
</gene>
<dbReference type="Gene3D" id="1.10.357.10">
    <property type="entry name" value="Tetracycline Repressor, domain 2"/>
    <property type="match status" value="1"/>
</dbReference>
<reference evidence="4" key="1">
    <citation type="submission" date="2014-07" db="EMBL/GenBank/DDBJ databases">
        <title>Methanogenic archaea and the global carbon cycle.</title>
        <authorList>
            <person name="Henriksen J.R."/>
            <person name="Luke J."/>
            <person name="Reinhart S."/>
            <person name="Benedict M.N."/>
            <person name="Youngblut N.D."/>
            <person name="Metcalf M.E."/>
            <person name="Whitaker R.J."/>
            <person name="Metcalf W.W."/>
        </authorList>
    </citation>
    <scope>NUCLEOTIDE SEQUENCE [LARGE SCALE GENOMIC DNA]</scope>
    <source>
        <strain evidence="4">3</strain>
    </source>
</reference>
<evidence type="ECO:0000259" key="3">
    <source>
        <dbReference type="PROSITE" id="PS50977"/>
    </source>
</evidence>
<evidence type="ECO:0000313" key="4">
    <source>
        <dbReference type="EMBL" id="AKB81872.1"/>
    </source>
</evidence>
<dbReference type="InterPro" id="IPR036271">
    <property type="entry name" value="Tet_transcr_reg_TetR-rel_C_sf"/>
</dbReference>
<proteinExistence type="predicted"/>
<dbReference type="GO" id="GO:0003677">
    <property type="term" value="F:DNA binding"/>
    <property type="evidence" value="ECO:0007669"/>
    <property type="project" value="UniProtKB-UniRule"/>
</dbReference>
<dbReference type="AlphaFoldDB" id="A0A0E3SL75"/>
<dbReference type="PANTHER" id="PTHR43479:SF11">
    <property type="entry name" value="ACREF_ENVCD OPERON REPRESSOR-RELATED"/>
    <property type="match status" value="1"/>
</dbReference>
<dbReference type="RefSeq" id="WP_048107302.1">
    <property type="nucleotide sequence ID" value="NZ_CP009517.1"/>
</dbReference>
<evidence type="ECO:0000256" key="2">
    <source>
        <dbReference type="PROSITE-ProRule" id="PRU00335"/>
    </source>
</evidence>
<accession>A0A0E3SL75</accession>
<dbReference type="PROSITE" id="PS50977">
    <property type="entry name" value="HTH_TETR_2"/>
    <property type="match status" value="1"/>
</dbReference>
<keyword evidence="1 2" id="KW-0238">DNA-binding</keyword>
<dbReference type="EMBL" id="CP009517">
    <property type="protein sequence ID" value="AKB81872.1"/>
    <property type="molecule type" value="Genomic_DNA"/>
</dbReference>
<dbReference type="PANTHER" id="PTHR43479">
    <property type="entry name" value="ACREF/ENVCD OPERON REPRESSOR-RELATED"/>
    <property type="match status" value="1"/>
</dbReference>
<dbReference type="PATRIC" id="fig|1434107.4.peg.1699"/>
<name>A0A0E3SL75_METBA</name>
<dbReference type="HOGENOM" id="CLU_069356_42_0_2"/>
<dbReference type="GeneID" id="24788824"/>
<sequence length="201" mass="23732">MRSFTSEEREIIRNKIIDRGKECFAIYGIKKTSIEDLTRDLGIAKSSFYSFFNSKEDLFLQIYTEEREALKGNLLENSFLKYRKEPDKAIKAYLHYVLDIANKHPVWRKVYIEKEHLELTISRSSEEKIKNIHRENVKMILPFFEEWAAAGLLIDKNARILAETTYAVLSLIHLRNEIEDEDFQDIMDILIDLLAENIIKK</sequence>
<dbReference type="InterPro" id="IPR050624">
    <property type="entry name" value="HTH-type_Tx_Regulator"/>
</dbReference>
<dbReference type="InterPro" id="IPR001647">
    <property type="entry name" value="HTH_TetR"/>
</dbReference>